<organism evidence="1 2">
    <name type="scientific">Holothuria leucospilota</name>
    <name type="common">Black long sea cucumber</name>
    <name type="synonym">Mertensiothuria leucospilota</name>
    <dbReference type="NCBI Taxonomy" id="206669"/>
    <lineage>
        <taxon>Eukaryota</taxon>
        <taxon>Metazoa</taxon>
        <taxon>Echinodermata</taxon>
        <taxon>Eleutherozoa</taxon>
        <taxon>Echinozoa</taxon>
        <taxon>Holothuroidea</taxon>
        <taxon>Aspidochirotacea</taxon>
        <taxon>Aspidochirotida</taxon>
        <taxon>Holothuriidae</taxon>
        <taxon>Holothuria</taxon>
    </lineage>
</organism>
<name>A0A9Q1H3V6_HOLLE</name>
<evidence type="ECO:0000313" key="1">
    <source>
        <dbReference type="EMBL" id="KAJ8031321.1"/>
    </source>
</evidence>
<evidence type="ECO:0000313" key="2">
    <source>
        <dbReference type="Proteomes" id="UP001152320"/>
    </source>
</evidence>
<protein>
    <submittedName>
        <fullName evidence="1">Uncharacterized protein</fullName>
    </submittedName>
</protein>
<sequence>MNRLRDFIELASNVASCNMLLISSRRRGRYSTCSLTCFAGPCGDQREARSHSLA</sequence>
<proteinExistence type="predicted"/>
<dbReference type="AlphaFoldDB" id="A0A9Q1H3V6"/>
<reference evidence="1" key="1">
    <citation type="submission" date="2021-10" db="EMBL/GenBank/DDBJ databases">
        <title>Tropical sea cucumber genome reveals ecological adaptation and Cuvierian tubules defense mechanism.</title>
        <authorList>
            <person name="Chen T."/>
        </authorList>
    </citation>
    <scope>NUCLEOTIDE SEQUENCE</scope>
    <source>
        <strain evidence="1">Nanhai2018</strain>
        <tissue evidence="1">Muscle</tissue>
    </source>
</reference>
<keyword evidence="2" id="KW-1185">Reference proteome</keyword>
<comment type="caution">
    <text evidence="1">The sequence shown here is derived from an EMBL/GenBank/DDBJ whole genome shotgun (WGS) entry which is preliminary data.</text>
</comment>
<dbReference type="EMBL" id="JAIZAY010000013">
    <property type="protein sequence ID" value="KAJ8031321.1"/>
    <property type="molecule type" value="Genomic_DNA"/>
</dbReference>
<dbReference type="Proteomes" id="UP001152320">
    <property type="component" value="Chromosome 13"/>
</dbReference>
<accession>A0A9Q1H3V6</accession>
<gene>
    <name evidence="1" type="ORF">HOLleu_28015</name>
</gene>